<feature type="region of interest" description="Disordered" evidence="1">
    <location>
        <begin position="1"/>
        <end position="25"/>
    </location>
</feature>
<protein>
    <submittedName>
        <fullName evidence="2">Uncharacterized protein</fullName>
    </submittedName>
</protein>
<evidence type="ECO:0000313" key="2">
    <source>
        <dbReference type="EMBL" id="SFK68307.1"/>
    </source>
</evidence>
<feature type="compositionally biased region" description="Polar residues" evidence="1">
    <location>
        <begin position="1"/>
        <end position="10"/>
    </location>
</feature>
<dbReference type="Proteomes" id="UP000199111">
    <property type="component" value="Unassembled WGS sequence"/>
</dbReference>
<name>A0A1I4BJE7_9ACTN</name>
<gene>
    <name evidence="2" type="ORF">SAMN05216275_13214</name>
</gene>
<reference evidence="3" key="1">
    <citation type="submission" date="2016-10" db="EMBL/GenBank/DDBJ databases">
        <authorList>
            <person name="Varghese N."/>
            <person name="Submissions S."/>
        </authorList>
    </citation>
    <scope>NUCLEOTIDE SEQUENCE [LARGE SCALE GENOMIC DNA]</scope>
    <source>
        <strain evidence="3">CGMCC 4.2126</strain>
    </source>
</reference>
<accession>A0A1I4BJE7</accession>
<dbReference type="EMBL" id="FOQY01000032">
    <property type="protein sequence ID" value="SFK68307.1"/>
    <property type="molecule type" value="Genomic_DNA"/>
</dbReference>
<keyword evidence="3" id="KW-1185">Reference proteome</keyword>
<dbReference type="RefSeq" id="WP_093890780.1">
    <property type="nucleotide sequence ID" value="NZ_FOQY01000032.1"/>
</dbReference>
<evidence type="ECO:0000256" key="1">
    <source>
        <dbReference type="SAM" id="MobiDB-lite"/>
    </source>
</evidence>
<dbReference type="GeneID" id="96302203"/>
<evidence type="ECO:0000313" key="3">
    <source>
        <dbReference type="Proteomes" id="UP000199111"/>
    </source>
</evidence>
<dbReference type="AlphaFoldDB" id="A0A1I4BJE7"/>
<proteinExistence type="predicted"/>
<sequence length="115" mass="13335">MRDQENSLSRSARGHRKSPDATTAEQQERFVHLVRLGWDLRTLGVRTSLVLPVTRQPILEVHSAAGTLARITVIRRYCGWVFTWRPWWARLWRRSEWVLVEADNAADIVMAEVNG</sequence>
<organism evidence="2 3">
    <name type="scientific">Streptosporangium canum</name>
    <dbReference type="NCBI Taxonomy" id="324952"/>
    <lineage>
        <taxon>Bacteria</taxon>
        <taxon>Bacillati</taxon>
        <taxon>Actinomycetota</taxon>
        <taxon>Actinomycetes</taxon>
        <taxon>Streptosporangiales</taxon>
        <taxon>Streptosporangiaceae</taxon>
        <taxon>Streptosporangium</taxon>
    </lineage>
</organism>